<dbReference type="EMBL" id="FCNW02000150">
    <property type="protein sequence ID" value="SAL69777.1"/>
    <property type="molecule type" value="Genomic_DNA"/>
</dbReference>
<reference evidence="2" key="1">
    <citation type="submission" date="2016-01" db="EMBL/GenBank/DDBJ databases">
        <authorList>
            <person name="Peeters C."/>
        </authorList>
    </citation>
    <scope>NUCLEOTIDE SEQUENCE [LARGE SCALE GENOMIC DNA]</scope>
    <source>
        <strain evidence="2">LMG 22934</strain>
    </source>
</reference>
<evidence type="ECO:0000313" key="2">
    <source>
        <dbReference type="EMBL" id="SAL69777.1"/>
    </source>
</evidence>
<dbReference type="PANTHER" id="PTHR35604:SF2">
    <property type="entry name" value="TRANSPOSASE INSH FOR INSERTION SEQUENCE ELEMENT IS5A-RELATED"/>
    <property type="match status" value="1"/>
</dbReference>
<dbReference type="GO" id="GO:0004803">
    <property type="term" value="F:transposase activity"/>
    <property type="evidence" value="ECO:0007669"/>
    <property type="project" value="InterPro"/>
</dbReference>
<evidence type="ECO:0000259" key="1">
    <source>
        <dbReference type="Pfam" id="PF01609"/>
    </source>
</evidence>
<evidence type="ECO:0000313" key="3">
    <source>
        <dbReference type="Proteomes" id="UP000054977"/>
    </source>
</evidence>
<protein>
    <submittedName>
        <fullName evidence="2">Transposase</fullName>
    </submittedName>
</protein>
<dbReference type="InterPro" id="IPR002559">
    <property type="entry name" value="Transposase_11"/>
</dbReference>
<dbReference type="Proteomes" id="UP000054977">
    <property type="component" value="Unassembled WGS sequence"/>
</dbReference>
<dbReference type="PANTHER" id="PTHR35604">
    <property type="entry name" value="TRANSPOSASE INSH FOR INSERTION SEQUENCE ELEMENT IS5A-RELATED"/>
    <property type="match status" value="1"/>
</dbReference>
<dbReference type="GO" id="GO:0006313">
    <property type="term" value="P:DNA transposition"/>
    <property type="evidence" value="ECO:0007669"/>
    <property type="project" value="InterPro"/>
</dbReference>
<dbReference type="STRING" id="326474.AWB65_06867"/>
<accession>A0A158JLV2</accession>
<proteinExistence type="predicted"/>
<organism evidence="2 3">
    <name type="scientific">Caballeronia humi</name>
    <dbReference type="NCBI Taxonomy" id="326474"/>
    <lineage>
        <taxon>Bacteria</taxon>
        <taxon>Pseudomonadati</taxon>
        <taxon>Pseudomonadota</taxon>
        <taxon>Betaproteobacteria</taxon>
        <taxon>Burkholderiales</taxon>
        <taxon>Burkholderiaceae</taxon>
        <taxon>Caballeronia</taxon>
    </lineage>
</organism>
<comment type="caution">
    <text evidence="2">The sequence shown here is derived from an EMBL/GenBank/DDBJ whole genome shotgun (WGS) entry which is preliminary data.</text>
</comment>
<dbReference type="AlphaFoldDB" id="A0A158JLV2"/>
<keyword evidence="3" id="KW-1185">Reference proteome</keyword>
<dbReference type="GO" id="GO:0003677">
    <property type="term" value="F:DNA binding"/>
    <property type="evidence" value="ECO:0007669"/>
    <property type="project" value="InterPro"/>
</dbReference>
<feature type="domain" description="Transposase IS4-like" evidence="1">
    <location>
        <begin position="2"/>
        <end position="108"/>
    </location>
</feature>
<dbReference type="Pfam" id="PF01609">
    <property type="entry name" value="DDE_Tnp_1"/>
    <property type="match status" value="1"/>
</dbReference>
<sequence length="121" mass="13741">MHDKHALPDLLHGDEQRAYGDSAYTSQKDLIASKAPKAKDFTNERVGNRSGEIDEVKRSKNRNKSNIRARAEHVFAVVKRLWGFGKVRYRGLTKNATRAFAVLALANIYMSRSRLMAQVRP</sequence>
<gene>
    <name evidence="2" type="ORF">AWB65_06867</name>
</gene>
<name>A0A158JLV2_9BURK</name>